<proteinExistence type="predicted"/>
<reference evidence="4 5" key="1">
    <citation type="journal article" date="2014" name="Genome Announc.">
        <title>Draft Genome Sequence of the Haloacid-Degrading Burkholderia caribensis Strain MBA4.</title>
        <authorList>
            <person name="Pan Y."/>
            <person name="Kong K.F."/>
            <person name="Tsang J.S."/>
        </authorList>
    </citation>
    <scope>NUCLEOTIDE SEQUENCE [LARGE SCALE GENOMIC DNA]</scope>
    <source>
        <strain evidence="4 5">MBA4</strain>
    </source>
</reference>
<organism evidence="4 5">
    <name type="scientific">Paraburkholderia caribensis MBA4</name>
    <dbReference type="NCBI Taxonomy" id="1323664"/>
    <lineage>
        <taxon>Bacteria</taxon>
        <taxon>Pseudomonadati</taxon>
        <taxon>Pseudomonadota</taxon>
        <taxon>Betaproteobacteria</taxon>
        <taxon>Burkholderiales</taxon>
        <taxon>Burkholderiaceae</taxon>
        <taxon>Paraburkholderia</taxon>
    </lineage>
</organism>
<feature type="region of interest" description="Disordered" evidence="1">
    <location>
        <begin position="123"/>
        <end position="164"/>
    </location>
</feature>
<feature type="signal peptide" evidence="2">
    <location>
        <begin position="1"/>
        <end position="31"/>
    </location>
</feature>
<dbReference type="GeneID" id="69971302"/>
<evidence type="ECO:0000259" key="3">
    <source>
        <dbReference type="Pfam" id="PF03713"/>
    </source>
</evidence>
<dbReference type="PANTHER" id="PTHR36933:SF1">
    <property type="entry name" value="SLL0788 PROTEIN"/>
    <property type="match status" value="1"/>
</dbReference>
<evidence type="ECO:0000313" key="4">
    <source>
        <dbReference type="EMBL" id="ALL67475.1"/>
    </source>
</evidence>
<evidence type="ECO:0000256" key="1">
    <source>
        <dbReference type="SAM" id="MobiDB-lite"/>
    </source>
</evidence>
<dbReference type="Proteomes" id="UP000019146">
    <property type="component" value="Chromosome 2"/>
</dbReference>
<dbReference type="RefSeq" id="WP_036000315.1">
    <property type="nucleotide sequence ID" value="NZ_CP012747.1"/>
</dbReference>
<gene>
    <name evidence="4" type="ORF">K788_0005365</name>
</gene>
<keyword evidence="2" id="KW-0732">Signal</keyword>
<dbReference type="InterPro" id="IPR012347">
    <property type="entry name" value="Ferritin-like"/>
</dbReference>
<evidence type="ECO:0000313" key="5">
    <source>
        <dbReference type="Proteomes" id="UP000019146"/>
    </source>
</evidence>
<dbReference type="EMBL" id="CP012747">
    <property type="protein sequence ID" value="ALL67475.1"/>
    <property type="molecule type" value="Genomic_DNA"/>
</dbReference>
<evidence type="ECO:0000256" key="2">
    <source>
        <dbReference type="SAM" id="SignalP"/>
    </source>
</evidence>
<sequence>MRTPIPCTARTILSVVIAFAISALCNSAAFAADLQTHASDEAPFLAENDAAMTKMMDGMSVKPTGDVDHDFVAMMEPHHQGAIDMAQAELRYGHNDQLRRIAQEIIVEQQQEIVAMRLALGQPLPPSAPAPDQQQPGPGPAVRADPASQHGMHMNMPNHTQEKQ</sequence>
<dbReference type="Pfam" id="PF03713">
    <property type="entry name" value="DUF305"/>
    <property type="match status" value="1"/>
</dbReference>
<dbReference type="InterPro" id="IPR005183">
    <property type="entry name" value="DUF305_CopM-like"/>
</dbReference>
<name>A0A0P0RG33_9BURK</name>
<dbReference type="KEGG" id="bcai:K788_0005365"/>
<dbReference type="PANTHER" id="PTHR36933">
    <property type="entry name" value="SLL0788 PROTEIN"/>
    <property type="match status" value="1"/>
</dbReference>
<accession>A0A0P0RG33</accession>
<feature type="chain" id="PRO_5006054270" description="DUF305 domain-containing protein" evidence="2">
    <location>
        <begin position="32"/>
        <end position="164"/>
    </location>
</feature>
<feature type="domain" description="DUF305" evidence="3">
    <location>
        <begin position="46"/>
        <end position="117"/>
    </location>
</feature>
<dbReference type="AlphaFoldDB" id="A0A0P0RG33"/>
<protein>
    <recommendedName>
        <fullName evidence="3">DUF305 domain-containing protein</fullName>
    </recommendedName>
</protein>
<dbReference type="Gene3D" id="1.20.1260.10">
    <property type="match status" value="1"/>
</dbReference>